<name>A0A1G7I5P0_9RHOB</name>
<dbReference type="Proteomes" id="UP000198994">
    <property type="component" value="Unassembled WGS sequence"/>
</dbReference>
<dbReference type="STRING" id="282683.SAMN04488105_11248"/>
<dbReference type="RefSeq" id="WP_165617147.1">
    <property type="nucleotide sequence ID" value="NZ_FNAV01000012.1"/>
</dbReference>
<dbReference type="PROSITE" id="PS51257">
    <property type="entry name" value="PROKAR_LIPOPROTEIN"/>
    <property type="match status" value="1"/>
</dbReference>
<accession>A0A1G7I5P0</accession>
<protein>
    <recommendedName>
        <fullName evidence="3">Lipoprotein</fullName>
    </recommendedName>
</protein>
<evidence type="ECO:0000313" key="1">
    <source>
        <dbReference type="EMBL" id="SDF07908.1"/>
    </source>
</evidence>
<gene>
    <name evidence="1" type="ORF">SAMN04488105_11248</name>
</gene>
<dbReference type="EMBL" id="FNAV01000012">
    <property type="protein sequence ID" value="SDF07908.1"/>
    <property type="molecule type" value="Genomic_DNA"/>
</dbReference>
<sequence length="46" mass="4992">MSKSIKVLAMLGLFGLAACGGQQEEEYVVVDPEPITTEPVYTGKYK</sequence>
<evidence type="ECO:0000313" key="2">
    <source>
        <dbReference type="Proteomes" id="UP000198994"/>
    </source>
</evidence>
<reference evidence="2" key="1">
    <citation type="submission" date="2016-10" db="EMBL/GenBank/DDBJ databases">
        <authorList>
            <person name="Varghese N."/>
            <person name="Submissions S."/>
        </authorList>
    </citation>
    <scope>NUCLEOTIDE SEQUENCE [LARGE SCALE GENOMIC DNA]</scope>
    <source>
        <strain evidence="2">DSM 10146</strain>
    </source>
</reference>
<organism evidence="1 2">
    <name type="scientific">Salipiger thiooxidans</name>
    <dbReference type="NCBI Taxonomy" id="282683"/>
    <lineage>
        <taxon>Bacteria</taxon>
        <taxon>Pseudomonadati</taxon>
        <taxon>Pseudomonadota</taxon>
        <taxon>Alphaproteobacteria</taxon>
        <taxon>Rhodobacterales</taxon>
        <taxon>Roseobacteraceae</taxon>
        <taxon>Salipiger</taxon>
    </lineage>
</organism>
<proteinExistence type="predicted"/>
<evidence type="ECO:0008006" key="3">
    <source>
        <dbReference type="Google" id="ProtNLM"/>
    </source>
</evidence>
<keyword evidence="2" id="KW-1185">Reference proteome</keyword>
<dbReference type="AlphaFoldDB" id="A0A1G7I5P0"/>